<sequence>MASPLASEPASPQTGILAGRQSTPTPETPTVDKERSKGRDLFDELTDHQAEDLTDAQRGDDNGEKTIMHLYVEEWAYWQAQLKLWRRFAKRRGQDGVLDLHDLEPVDVVAAFVTYLREHLQRDMEDRAKPGCEIWPDYSHMVFHRSFIDDVLEALPPAEALQVPRAWSNGPALKASLDFTEGTRRKKQSSSSDEANGVAHSLSKSSPVKANCDMSHQTTKNNKESGTKTEASQPANHSLRSRQRTGDESSITDATGLTRSSRIAARNSRSG</sequence>
<accession>A0AAN6Q4A7</accession>
<name>A0AAN6Q4A7_9PEZI</name>
<feature type="region of interest" description="Disordered" evidence="1">
    <location>
        <begin position="1"/>
        <end position="61"/>
    </location>
</feature>
<comment type="caution">
    <text evidence="2">The sequence shown here is derived from an EMBL/GenBank/DDBJ whole genome shotgun (WGS) entry which is preliminary data.</text>
</comment>
<feature type="compositionally biased region" description="Polar residues" evidence="1">
    <location>
        <begin position="202"/>
        <end position="220"/>
    </location>
</feature>
<reference evidence="2" key="2">
    <citation type="submission" date="2023-05" db="EMBL/GenBank/DDBJ databases">
        <authorList>
            <consortium name="Lawrence Berkeley National Laboratory"/>
            <person name="Steindorff A."/>
            <person name="Hensen N."/>
            <person name="Bonometti L."/>
            <person name="Westerberg I."/>
            <person name="Brannstrom I.O."/>
            <person name="Guillou S."/>
            <person name="Cros-Aarteil S."/>
            <person name="Calhoun S."/>
            <person name="Haridas S."/>
            <person name="Kuo A."/>
            <person name="Mondo S."/>
            <person name="Pangilinan J."/>
            <person name="Riley R."/>
            <person name="Labutti K."/>
            <person name="Andreopoulos B."/>
            <person name="Lipzen A."/>
            <person name="Chen C."/>
            <person name="Yanf M."/>
            <person name="Daum C."/>
            <person name="Ng V."/>
            <person name="Clum A."/>
            <person name="Ohm R."/>
            <person name="Martin F."/>
            <person name="Silar P."/>
            <person name="Natvig D."/>
            <person name="Lalanne C."/>
            <person name="Gautier V."/>
            <person name="Ament-Velasquez S.L."/>
            <person name="Kruys A."/>
            <person name="Hutchinson M.I."/>
            <person name="Powell A.J."/>
            <person name="Barry K."/>
            <person name="Miller A.N."/>
            <person name="Grigoriev I.V."/>
            <person name="Debuchy R."/>
            <person name="Gladieux P."/>
            <person name="Thoren M.H."/>
            <person name="Johannesson H."/>
        </authorList>
    </citation>
    <scope>NUCLEOTIDE SEQUENCE</scope>
    <source>
        <strain evidence="2">CBS 757.83</strain>
    </source>
</reference>
<dbReference type="EMBL" id="MU863631">
    <property type="protein sequence ID" value="KAK4102576.1"/>
    <property type="molecule type" value="Genomic_DNA"/>
</dbReference>
<protein>
    <submittedName>
        <fullName evidence="2">Uncharacterized protein</fullName>
    </submittedName>
</protein>
<feature type="compositionally biased region" description="Basic and acidic residues" evidence="1">
    <location>
        <begin position="30"/>
        <end position="61"/>
    </location>
</feature>
<keyword evidence="3" id="KW-1185">Reference proteome</keyword>
<feature type="region of interest" description="Disordered" evidence="1">
    <location>
        <begin position="178"/>
        <end position="271"/>
    </location>
</feature>
<organism evidence="2 3">
    <name type="scientific">Parathielavia hyrcaniae</name>
    <dbReference type="NCBI Taxonomy" id="113614"/>
    <lineage>
        <taxon>Eukaryota</taxon>
        <taxon>Fungi</taxon>
        <taxon>Dikarya</taxon>
        <taxon>Ascomycota</taxon>
        <taxon>Pezizomycotina</taxon>
        <taxon>Sordariomycetes</taxon>
        <taxon>Sordariomycetidae</taxon>
        <taxon>Sordariales</taxon>
        <taxon>Chaetomiaceae</taxon>
        <taxon>Parathielavia</taxon>
    </lineage>
</organism>
<gene>
    <name evidence="2" type="ORF">N658DRAFT_485358</name>
</gene>
<reference evidence="2" key="1">
    <citation type="journal article" date="2023" name="Mol. Phylogenet. Evol.">
        <title>Genome-scale phylogeny and comparative genomics of the fungal order Sordariales.</title>
        <authorList>
            <person name="Hensen N."/>
            <person name="Bonometti L."/>
            <person name="Westerberg I."/>
            <person name="Brannstrom I.O."/>
            <person name="Guillou S."/>
            <person name="Cros-Aarteil S."/>
            <person name="Calhoun S."/>
            <person name="Haridas S."/>
            <person name="Kuo A."/>
            <person name="Mondo S."/>
            <person name="Pangilinan J."/>
            <person name="Riley R."/>
            <person name="LaButti K."/>
            <person name="Andreopoulos B."/>
            <person name="Lipzen A."/>
            <person name="Chen C."/>
            <person name="Yan M."/>
            <person name="Daum C."/>
            <person name="Ng V."/>
            <person name="Clum A."/>
            <person name="Steindorff A."/>
            <person name="Ohm R.A."/>
            <person name="Martin F."/>
            <person name="Silar P."/>
            <person name="Natvig D.O."/>
            <person name="Lalanne C."/>
            <person name="Gautier V."/>
            <person name="Ament-Velasquez S.L."/>
            <person name="Kruys A."/>
            <person name="Hutchinson M.I."/>
            <person name="Powell A.J."/>
            <person name="Barry K."/>
            <person name="Miller A.N."/>
            <person name="Grigoriev I.V."/>
            <person name="Debuchy R."/>
            <person name="Gladieux P."/>
            <person name="Hiltunen Thoren M."/>
            <person name="Johannesson H."/>
        </authorList>
    </citation>
    <scope>NUCLEOTIDE SEQUENCE</scope>
    <source>
        <strain evidence="2">CBS 757.83</strain>
    </source>
</reference>
<feature type="compositionally biased region" description="Polar residues" evidence="1">
    <location>
        <begin position="228"/>
        <end position="238"/>
    </location>
</feature>
<feature type="compositionally biased region" description="Polar residues" evidence="1">
    <location>
        <begin position="248"/>
        <end position="258"/>
    </location>
</feature>
<evidence type="ECO:0000313" key="3">
    <source>
        <dbReference type="Proteomes" id="UP001305647"/>
    </source>
</evidence>
<evidence type="ECO:0000313" key="2">
    <source>
        <dbReference type="EMBL" id="KAK4102576.1"/>
    </source>
</evidence>
<dbReference type="AlphaFoldDB" id="A0AAN6Q4A7"/>
<feature type="compositionally biased region" description="Polar residues" evidence="1">
    <location>
        <begin position="10"/>
        <end position="25"/>
    </location>
</feature>
<proteinExistence type="predicted"/>
<dbReference type="Proteomes" id="UP001305647">
    <property type="component" value="Unassembled WGS sequence"/>
</dbReference>
<evidence type="ECO:0000256" key="1">
    <source>
        <dbReference type="SAM" id="MobiDB-lite"/>
    </source>
</evidence>
<feature type="compositionally biased region" description="Low complexity" evidence="1">
    <location>
        <begin position="259"/>
        <end position="271"/>
    </location>
</feature>